<sequence length="110" mass="13171">MALEISPVRVQMTKMRGLPGDPEQFHEIYQELLLSTLSISSQIISQSQTCMLQRMWMPEDEPMSKDFMRVAAEEFNEAFRHSYEKEAKAKQIWIDKWRRKKESDFLMPWL</sequence>
<proteinExistence type="predicted"/>
<dbReference type="AlphaFoldDB" id="A0AAD4PU40"/>
<evidence type="ECO:0000313" key="2">
    <source>
        <dbReference type="Proteomes" id="UP001201262"/>
    </source>
</evidence>
<dbReference type="RefSeq" id="XP_046067807.1">
    <property type="nucleotide sequence ID" value="XM_046217008.1"/>
</dbReference>
<reference evidence="1" key="1">
    <citation type="submission" date="2021-12" db="EMBL/GenBank/DDBJ databases">
        <title>Convergent genome expansion in fungi linked to evolution of root-endophyte symbiosis.</title>
        <authorList>
            <consortium name="DOE Joint Genome Institute"/>
            <person name="Ke Y.-H."/>
            <person name="Bonito G."/>
            <person name="Liao H.-L."/>
            <person name="Looney B."/>
            <person name="Rojas-Flechas A."/>
            <person name="Nash J."/>
            <person name="Hameed K."/>
            <person name="Schadt C."/>
            <person name="Martin F."/>
            <person name="Crous P.W."/>
            <person name="Miettinen O."/>
            <person name="Magnuson J.K."/>
            <person name="Labbe J."/>
            <person name="Jacobson D."/>
            <person name="Doktycz M.J."/>
            <person name="Veneault-Fourrey C."/>
            <person name="Kuo A."/>
            <person name="Mondo S."/>
            <person name="Calhoun S."/>
            <person name="Riley R."/>
            <person name="Ohm R."/>
            <person name="LaButti K."/>
            <person name="Andreopoulos B."/>
            <person name="Pangilinan J."/>
            <person name="Nolan M."/>
            <person name="Tritt A."/>
            <person name="Clum A."/>
            <person name="Lipzen A."/>
            <person name="Daum C."/>
            <person name="Barry K."/>
            <person name="Grigoriev I.V."/>
            <person name="Vilgalys R."/>
        </authorList>
    </citation>
    <scope>NUCLEOTIDE SEQUENCE</scope>
    <source>
        <strain evidence="1">PMI_201</strain>
    </source>
</reference>
<dbReference type="EMBL" id="JAJTJA010000011">
    <property type="protein sequence ID" value="KAH8691810.1"/>
    <property type="molecule type" value="Genomic_DNA"/>
</dbReference>
<comment type="caution">
    <text evidence="1">The sequence shown here is derived from an EMBL/GenBank/DDBJ whole genome shotgun (WGS) entry which is preliminary data.</text>
</comment>
<evidence type="ECO:0000313" key="1">
    <source>
        <dbReference type="EMBL" id="KAH8691810.1"/>
    </source>
</evidence>
<dbReference type="Proteomes" id="UP001201262">
    <property type="component" value="Unassembled WGS sequence"/>
</dbReference>
<accession>A0AAD4PU40</accession>
<dbReference type="GeneID" id="70247295"/>
<organism evidence="1 2">
    <name type="scientific">Talaromyces proteolyticus</name>
    <dbReference type="NCBI Taxonomy" id="1131652"/>
    <lineage>
        <taxon>Eukaryota</taxon>
        <taxon>Fungi</taxon>
        <taxon>Dikarya</taxon>
        <taxon>Ascomycota</taxon>
        <taxon>Pezizomycotina</taxon>
        <taxon>Eurotiomycetes</taxon>
        <taxon>Eurotiomycetidae</taxon>
        <taxon>Eurotiales</taxon>
        <taxon>Trichocomaceae</taxon>
        <taxon>Talaromyces</taxon>
        <taxon>Talaromyces sect. Bacilispori</taxon>
    </lineage>
</organism>
<name>A0AAD4PU40_9EURO</name>
<keyword evidence="2" id="KW-1185">Reference proteome</keyword>
<protein>
    <submittedName>
        <fullName evidence="1">Uncharacterized protein</fullName>
    </submittedName>
</protein>
<gene>
    <name evidence="1" type="ORF">BGW36DRAFT_386349</name>
</gene>